<keyword evidence="8 12" id="KW-0175">Coiled coil</keyword>
<feature type="compositionally biased region" description="Low complexity" evidence="13">
    <location>
        <begin position="67"/>
        <end position="81"/>
    </location>
</feature>
<feature type="compositionally biased region" description="Acidic residues" evidence="13">
    <location>
        <begin position="10"/>
        <end position="23"/>
    </location>
</feature>
<keyword evidence="9" id="KW-0233">DNA recombination</keyword>
<keyword evidence="4" id="KW-0158">Chromosome</keyword>
<comment type="subcellular location">
    <subcellularLocation>
        <location evidence="2">Chromosome</location>
    </subcellularLocation>
    <subcellularLocation>
        <location evidence="1">Nucleus</location>
    </subcellularLocation>
</comment>
<dbReference type="PANTHER" id="PTHR19306">
    <property type="entry name" value="STRUCTURAL MAINTENANCE OF CHROMOSOMES 5,6 SMC5, SMC6"/>
    <property type="match status" value="1"/>
</dbReference>
<dbReference type="InterPro" id="IPR038729">
    <property type="entry name" value="Rad50/SbcC_AAA"/>
</dbReference>
<dbReference type="EMBL" id="HBIP01030410">
    <property type="protein sequence ID" value="CAE0503372.1"/>
    <property type="molecule type" value="Transcribed_RNA"/>
</dbReference>
<dbReference type="Pfam" id="PF13476">
    <property type="entry name" value="AAA_23"/>
    <property type="match status" value="1"/>
</dbReference>
<evidence type="ECO:0000313" key="15">
    <source>
        <dbReference type="EMBL" id="CAE0503372.1"/>
    </source>
</evidence>
<feature type="coiled-coil region" evidence="12">
    <location>
        <begin position="317"/>
        <end position="553"/>
    </location>
</feature>
<evidence type="ECO:0000256" key="7">
    <source>
        <dbReference type="ARBA" id="ARBA00022840"/>
    </source>
</evidence>
<comment type="similarity">
    <text evidence="3">Belongs to the SMC family. SMC6 subfamily.</text>
</comment>
<reference evidence="15" key="1">
    <citation type="submission" date="2021-01" db="EMBL/GenBank/DDBJ databases">
        <authorList>
            <person name="Corre E."/>
            <person name="Pelletier E."/>
            <person name="Niang G."/>
            <person name="Scheremetjew M."/>
            <person name="Finn R."/>
            <person name="Kale V."/>
            <person name="Holt S."/>
            <person name="Cochrane G."/>
            <person name="Meng A."/>
            <person name="Brown T."/>
            <person name="Cohen L."/>
        </authorList>
    </citation>
    <scope>NUCLEOTIDE SEQUENCE</scope>
    <source>
        <strain evidence="15">CCMP1320</strain>
    </source>
</reference>
<evidence type="ECO:0000256" key="8">
    <source>
        <dbReference type="ARBA" id="ARBA00023054"/>
    </source>
</evidence>
<dbReference type="SUPFAM" id="SSF75553">
    <property type="entry name" value="Smc hinge domain"/>
    <property type="match status" value="1"/>
</dbReference>
<keyword evidence="5" id="KW-0547">Nucleotide-binding</keyword>
<protein>
    <recommendedName>
        <fullName evidence="14">Rad50/SbcC-type AAA domain-containing protein</fullName>
    </recommendedName>
</protein>
<gene>
    <name evidence="15" type="ORF">DTER00134_LOCUS18445</name>
</gene>
<evidence type="ECO:0000256" key="12">
    <source>
        <dbReference type="SAM" id="Coils"/>
    </source>
</evidence>
<evidence type="ECO:0000256" key="9">
    <source>
        <dbReference type="ARBA" id="ARBA00023172"/>
    </source>
</evidence>
<dbReference type="GO" id="GO:0030915">
    <property type="term" value="C:Smc5-Smc6 complex"/>
    <property type="evidence" value="ECO:0007669"/>
    <property type="project" value="TreeGrafter"/>
</dbReference>
<dbReference type="SUPFAM" id="SSF52540">
    <property type="entry name" value="P-loop containing nucleoside triphosphate hydrolases"/>
    <property type="match status" value="1"/>
</dbReference>
<dbReference type="AlphaFoldDB" id="A0A7S3R5X5"/>
<keyword evidence="7" id="KW-0067">ATP-binding</keyword>
<evidence type="ECO:0000256" key="6">
    <source>
        <dbReference type="ARBA" id="ARBA00022763"/>
    </source>
</evidence>
<dbReference type="GO" id="GO:0005634">
    <property type="term" value="C:nucleus"/>
    <property type="evidence" value="ECO:0007669"/>
    <property type="project" value="UniProtKB-SubCell"/>
</dbReference>
<keyword evidence="11" id="KW-0539">Nucleus</keyword>
<dbReference type="PANTHER" id="PTHR19306:SF6">
    <property type="entry name" value="STRUCTURAL MAINTENANCE OF CHROMOSOMES PROTEIN 6"/>
    <property type="match status" value="1"/>
</dbReference>
<dbReference type="InterPro" id="IPR027417">
    <property type="entry name" value="P-loop_NTPase"/>
</dbReference>
<keyword evidence="10" id="KW-0234">DNA repair</keyword>
<organism evidence="15">
    <name type="scientific">Dunaliella tertiolecta</name>
    <name type="common">Green alga</name>
    <dbReference type="NCBI Taxonomy" id="3047"/>
    <lineage>
        <taxon>Eukaryota</taxon>
        <taxon>Viridiplantae</taxon>
        <taxon>Chlorophyta</taxon>
        <taxon>core chlorophytes</taxon>
        <taxon>Chlorophyceae</taxon>
        <taxon>CS clade</taxon>
        <taxon>Chlamydomonadales</taxon>
        <taxon>Dunaliellaceae</taxon>
        <taxon>Dunaliella</taxon>
    </lineage>
</organism>
<evidence type="ECO:0000256" key="11">
    <source>
        <dbReference type="ARBA" id="ARBA00023242"/>
    </source>
</evidence>
<dbReference type="Gene3D" id="3.40.50.300">
    <property type="entry name" value="P-loop containing nucleotide triphosphate hydrolases"/>
    <property type="match status" value="2"/>
</dbReference>
<dbReference type="GO" id="GO:0000724">
    <property type="term" value="P:double-strand break repair via homologous recombination"/>
    <property type="evidence" value="ECO:0007669"/>
    <property type="project" value="TreeGrafter"/>
</dbReference>
<feature type="coiled-coil region" evidence="12">
    <location>
        <begin position="766"/>
        <end position="934"/>
    </location>
</feature>
<dbReference type="InterPro" id="IPR036277">
    <property type="entry name" value="SMC_hinge_sf"/>
</dbReference>
<feature type="coiled-coil region" evidence="12">
    <location>
        <begin position="1006"/>
        <end position="1033"/>
    </location>
</feature>
<dbReference type="GO" id="GO:0003684">
    <property type="term" value="F:damaged DNA binding"/>
    <property type="evidence" value="ECO:0007669"/>
    <property type="project" value="TreeGrafter"/>
</dbReference>
<accession>A0A7S3R5X5</accession>
<dbReference type="GO" id="GO:0051276">
    <property type="term" value="P:chromosome organization"/>
    <property type="evidence" value="ECO:0007669"/>
    <property type="project" value="InterPro"/>
</dbReference>
<dbReference type="GO" id="GO:0003697">
    <property type="term" value="F:single-stranded DNA binding"/>
    <property type="evidence" value="ECO:0007669"/>
    <property type="project" value="TreeGrafter"/>
</dbReference>
<evidence type="ECO:0000256" key="10">
    <source>
        <dbReference type="ARBA" id="ARBA00023204"/>
    </source>
</evidence>
<dbReference type="Gene3D" id="1.10.287.1490">
    <property type="match status" value="1"/>
</dbReference>
<evidence type="ECO:0000256" key="13">
    <source>
        <dbReference type="SAM" id="MobiDB-lite"/>
    </source>
</evidence>
<name>A0A7S3R5X5_DUNTE</name>
<evidence type="ECO:0000256" key="5">
    <source>
        <dbReference type="ARBA" id="ARBA00022741"/>
    </source>
</evidence>
<evidence type="ECO:0000256" key="2">
    <source>
        <dbReference type="ARBA" id="ARBA00004286"/>
    </source>
</evidence>
<proteinExistence type="inferred from homology"/>
<evidence type="ECO:0000256" key="3">
    <source>
        <dbReference type="ARBA" id="ARBA00006793"/>
    </source>
</evidence>
<dbReference type="GO" id="GO:0005524">
    <property type="term" value="F:ATP binding"/>
    <property type="evidence" value="ECO:0007669"/>
    <property type="project" value="UniProtKB-KW"/>
</dbReference>
<keyword evidence="6" id="KW-0227">DNA damage</keyword>
<feature type="domain" description="Rad50/SbcC-type AAA" evidence="14">
    <location>
        <begin position="122"/>
        <end position="392"/>
    </location>
</feature>
<dbReference type="GO" id="GO:0035861">
    <property type="term" value="C:site of double-strand break"/>
    <property type="evidence" value="ECO:0007669"/>
    <property type="project" value="TreeGrafter"/>
</dbReference>
<evidence type="ECO:0000256" key="1">
    <source>
        <dbReference type="ARBA" id="ARBA00004123"/>
    </source>
</evidence>
<evidence type="ECO:0000256" key="4">
    <source>
        <dbReference type="ARBA" id="ARBA00022454"/>
    </source>
</evidence>
<evidence type="ECO:0000259" key="14">
    <source>
        <dbReference type="Pfam" id="PF13476"/>
    </source>
</evidence>
<sequence length="1214" mass="136158">MKRVHSENVPVEDDNGFEMEEEVEAHPPTKKHRRSSRAEEQGLPGGLSQRDLNTQQEGGPSLPSRRPAAAGAAPTQNGAGPSTQNGAGPSAQRADARLMQSQRQRGRVAPLRREGMAGHLKKIRLEDFMCHECFEMEFGPHITLVSGTNGSGKSAVMQALQVSLGVSARTTMRGPNLSHFIRSGANEARVIVTICNKGPDAFEHDKFGDFIMVERRIILRPGDPPSTSSSYILKNAGGRTVQGSPKDLLDAMTEHYAIDAANPLTIVTQDMARCFLSGAKDDNRKKYDMYMKGTLLYQIQDSLQEAFISLSNSIQCVSIAKKTKQDLEAKLKEVNTKISQLQDLDEQAKLMDQIVQIRSWAMVAACESQITDIQEQLETLPEQEEELQERIETVDAQRRAAAQQVQAVGEEMNRAAAGDAQAKEGLLEAKNRAAAARTERNRLQAALERSRQELENVKNSCEHFKEKMLKGADNEKVAQAKARLQEFEMRIQELKNAADQHQQDFARLRSVYTELTGQQDVLKKQWADLHHRVVNSQSYVQSLENEKKELEQSTKNRAMAFGGRAVCQLVELIKRNARNFQHQPIGPVGAYLSITDPKWSVSIDTGIGRLLTNFICFSKQDAELLRRLASQAQAQQVTVIQTRPGLSLHNITRKPKEGYVTILDMIEVSKDHGPQVAIPIVNMLVDSAKVEQVVLVNNDNDGRDVIYNNAAGPGFNAISLNGISFQGGKMQTVRPRQNNRPPSLGMSATQQVQQLGDLIAKEATELGKHQEALTEVEGKLRLLEARIKDVDKECMKLQSAKREAINGMNKLQNQANDLAPEAADDAEDARLRVATETLQELQVDITKAQMECNEKEQELEAARKRHEELNQAYMDLRGQVQARNDYSSYQREIQRAAEAEGEAGRELKGLQDQLQKLRDTIKEYKQVLEAEQENLPFVTGLAQEVCTKEQAAEAELVYKEHMLRRKLEDTPNMSESEQAEYLEAVLSSEALDAEEKRLGISRRTQEQALGGSKEELELECRQLNKQVAKQTGVFYRIKTDQDALIKGHTTRIKALQALRDNVEKTCNEKFHMYLARRGHLGQLTVDHEQEVVKIKVKVKGASDPNATWVTDLKQLSGGERSYTTVAFLLALGQWSESSFRCLDEFDVFMDAINRRIAVETLLENALELPDKQYVLLTPQDIQAIELARQLLETKKKIQIPEFFVKTVQMRPARR</sequence>
<dbReference type="GO" id="GO:0016887">
    <property type="term" value="F:ATP hydrolysis activity"/>
    <property type="evidence" value="ECO:0007669"/>
    <property type="project" value="InterPro"/>
</dbReference>
<feature type="region of interest" description="Disordered" evidence="13">
    <location>
        <begin position="1"/>
        <end position="109"/>
    </location>
</feature>